<feature type="chain" id="PRO_5038482387" description="Lipoprotein" evidence="1">
    <location>
        <begin position="24"/>
        <end position="407"/>
    </location>
</feature>
<keyword evidence="5" id="KW-1185">Reference proteome</keyword>
<dbReference type="AlphaFoldDB" id="A0A7K0D0L2"/>
<name>A0A7K0D0L2_9NOCA</name>
<dbReference type="Pfam" id="PF24092">
    <property type="entry name" value="DUF7373_C"/>
    <property type="match status" value="1"/>
</dbReference>
<evidence type="ECO:0000313" key="5">
    <source>
        <dbReference type="Proteomes" id="UP000438448"/>
    </source>
</evidence>
<keyword evidence="1" id="KW-0732">Signal</keyword>
<dbReference type="InterPro" id="IPR055797">
    <property type="entry name" value="DUF7373"/>
</dbReference>
<evidence type="ECO:0000259" key="2">
    <source>
        <dbReference type="Pfam" id="PF24088"/>
    </source>
</evidence>
<organism evidence="4 5">
    <name type="scientific">Nocardia macrotermitis</name>
    <dbReference type="NCBI Taxonomy" id="2585198"/>
    <lineage>
        <taxon>Bacteria</taxon>
        <taxon>Bacillati</taxon>
        <taxon>Actinomycetota</taxon>
        <taxon>Actinomycetes</taxon>
        <taxon>Mycobacteriales</taxon>
        <taxon>Nocardiaceae</taxon>
        <taxon>Nocardia</taxon>
    </lineage>
</organism>
<sequence length="407" mass="44591">MKRRVLPTVAGCFVAVCALVVSGCGTSDSAKPDVNQWDTGTYVTTPAESTPQLQDSDRALLEAYRLADKVLNPYEVDSKYGLGAMAGPLPDAASAAKYLVPPSEAVLTKHRFVQGFYSSAADNSIPLENGRGEVRQREGVFVTVLRFPSVDEAKSAATELDSVDFGWNPSNVAVRIPGYPDSSAHWRPTVPTLGSSTPHGIYVITVLAETRKTDLSALTSMTRKYLDAEIPVLDQFAPTPTDKWNTLRQDPDHLLPGVLHGRKGIQPPTVAGDLVLTRRGYLNYTTRDEMTYYVTDQAGRQDSMRDAGVDLVLRSPLSTVFRAQSDTKAASLVTAYAKIDSKGYRRDVDPPLDITDAVCYEQMTTPSDGRFRCLAAYHRFAILVTGDQLYDLQQRVTAQYVLLVNSQ</sequence>
<proteinExistence type="predicted"/>
<dbReference type="PROSITE" id="PS51257">
    <property type="entry name" value="PROKAR_LIPOPROTEIN"/>
    <property type="match status" value="1"/>
</dbReference>
<evidence type="ECO:0000313" key="4">
    <source>
        <dbReference type="EMBL" id="MQY19228.1"/>
    </source>
</evidence>
<feature type="signal peptide" evidence="1">
    <location>
        <begin position="1"/>
        <end position="23"/>
    </location>
</feature>
<dbReference type="EMBL" id="WEGK01000004">
    <property type="protein sequence ID" value="MQY19228.1"/>
    <property type="molecule type" value="Genomic_DNA"/>
</dbReference>
<comment type="caution">
    <text evidence="4">The sequence shown here is derived from an EMBL/GenBank/DDBJ whole genome shotgun (WGS) entry which is preliminary data.</text>
</comment>
<evidence type="ECO:0008006" key="6">
    <source>
        <dbReference type="Google" id="ProtNLM"/>
    </source>
</evidence>
<reference evidence="4 5" key="1">
    <citation type="submission" date="2019-10" db="EMBL/GenBank/DDBJ databases">
        <title>Nocardia macrotermitis sp. nov. and Nocardia aurantia sp. nov., isolated from the gut of fungus growing-termite Macrotermes natalensis.</title>
        <authorList>
            <person name="Benndorf R."/>
            <person name="Schwitalla J."/>
            <person name="Martin K."/>
            <person name="De Beer W."/>
            <person name="Kaster A.-K."/>
            <person name="Vollmers J."/>
            <person name="Poulsen M."/>
            <person name="Beemelmanns C."/>
        </authorList>
    </citation>
    <scope>NUCLEOTIDE SEQUENCE [LARGE SCALE GENOMIC DNA]</scope>
    <source>
        <strain evidence="4 5">RB20</strain>
    </source>
</reference>
<dbReference type="InterPro" id="IPR056463">
    <property type="entry name" value="DUF7373_C"/>
</dbReference>
<evidence type="ECO:0000259" key="3">
    <source>
        <dbReference type="Pfam" id="PF24092"/>
    </source>
</evidence>
<evidence type="ECO:0000256" key="1">
    <source>
        <dbReference type="SAM" id="SignalP"/>
    </source>
</evidence>
<feature type="domain" description="DUF7373" evidence="2">
    <location>
        <begin position="55"/>
        <end position="248"/>
    </location>
</feature>
<feature type="domain" description="DUF7373" evidence="3">
    <location>
        <begin position="272"/>
        <end position="406"/>
    </location>
</feature>
<protein>
    <recommendedName>
        <fullName evidence="6">Lipoprotein</fullName>
    </recommendedName>
</protein>
<gene>
    <name evidence="4" type="ORF">NRB20_23130</name>
</gene>
<dbReference type="Pfam" id="PF24088">
    <property type="entry name" value="DUF7373"/>
    <property type="match status" value="1"/>
</dbReference>
<accession>A0A7K0D0L2</accession>
<dbReference type="Proteomes" id="UP000438448">
    <property type="component" value="Unassembled WGS sequence"/>
</dbReference>